<dbReference type="EMBL" id="CM000836">
    <property type="protein sequence ID" value="KRH65541.1"/>
    <property type="molecule type" value="Genomic_DNA"/>
</dbReference>
<proteinExistence type="predicted"/>
<evidence type="ECO:0000313" key="2">
    <source>
        <dbReference type="EnsemblPlants" id="KRH65541"/>
    </source>
</evidence>
<gene>
    <name evidence="1" type="ORF">GLYMA_03G043800</name>
</gene>
<sequence>MSRYSNFGRRVLILSGNDFNLSQCKTSKSVKLGAGNPSLQNDTKLGHWEILKEHRLLNDSAPETKRDSMCSQFSIGRLLRFGKVTNGRDLRESQLLYRNSDSSNWCLCWVGNSRFLRLLITRVFRDAGRRPPGKDIADEQSLNFKCWRQVVSMLEMASTMDSTIGP</sequence>
<dbReference type="AlphaFoldDB" id="A0A0R0KME8"/>
<evidence type="ECO:0000313" key="1">
    <source>
        <dbReference type="EMBL" id="KRH65541.1"/>
    </source>
</evidence>
<reference evidence="1 2" key="1">
    <citation type="journal article" date="2010" name="Nature">
        <title>Genome sequence of the palaeopolyploid soybean.</title>
        <authorList>
            <person name="Schmutz J."/>
            <person name="Cannon S.B."/>
            <person name="Schlueter J."/>
            <person name="Ma J."/>
            <person name="Mitros T."/>
            <person name="Nelson W."/>
            <person name="Hyten D.L."/>
            <person name="Song Q."/>
            <person name="Thelen J.J."/>
            <person name="Cheng J."/>
            <person name="Xu D."/>
            <person name="Hellsten U."/>
            <person name="May G.D."/>
            <person name="Yu Y."/>
            <person name="Sakurai T."/>
            <person name="Umezawa T."/>
            <person name="Bhattacharyya M.K."/>
            <person name="Sandhu D."/>
            <person name="Valliyodan B."/>
            <person name="Lindquist E."/>
            <person name="Peto M."/>
            <person name="Grant D."/>
            <person name="Shu S."/>
            <person name="Goodstein D."/>
            <person name="Barry K."/>
            <person name="Futrell-Griggs M."/>
            <person name="Abernathy B."/>
            <person name="Du J."/>
            <person name="Tian Z."/>
            <person name="Zhu L."/>
            <person name="Gill N."/>
            <person name="Joshi T."/>
            <person name="Libault M."/>
            <person name="Sethuraman A."/>
            <person name="Zhang X.-C."/>
            <person name="Shinozaki K."/>
            <person name="Nguyen H.T."/>
            <person name="Wing R.A."/>
            <person name="Cregan P."/>
            <person name="Specht J."/>
            <person name="Grimwood J."/>
            <person name="Rokhsar D."/>
            <person name="Stacey G."/>
            <person name="Shoemaker R.C."/>
            <person name="Jackson S.A."/>
        </authorList>
    </citation>
    <scope>NUCLEOTIDE SEQUENCE</scope>
    <source>
        <strain evidence="2">cv. Williams 82</strain>
        <tissue evidence="1">Callus</tissue>
    </source>
</reference>
<name>A0A0R0KME8_SOYBN</name>
<organism evidence="1">
    <name type="scientific">Glycine max</name>
    <name type="common">Soybean</name>
    <name type="synonym">Glycine hispida</name>
    <dbReference type="NCBI Taxonomy" id="3847"/>
    <lineage>
        <taxon>Eukaryota</taxon>
        <taxon>Viridiplantae</taxon>
        <taxon>Streptophyta</taxon>
        <taxon>Embryophyta</taxon>
        <taxon>Tracheophyta</taxon>
        <taxon>Spermatophyta</taxon>
        <taxon>Magnoliopsida</taxon>
        <taxon>eudicotyledons</taxon>
        <taxon>Gunneridae</taxon>
        <taxon>Pentapetalae</taxon>
        <taxon>rosids</taxon>
        <taxon>fabids</taxon>
        <taxon>Fabales</taxon>
        <taxon>Fabaceae</taxon>
        <taxon>Papilionoideae</taxon>
        <taxon>50 kb inversion clade</taxon>
        <taxon>NPAAA clade</taxon>
        <taxon>indigoferoid/millettioid clade</taxon>
        <taxon>Phaseoleae</taxon>
        <taxon>Glycine</taxon>
        <taxon>Glycine subgen. Soja</taxon>
    </lineage>
</organism>
<accession>A0A0R0KME8</accession>
<keyword evidence="3" id="KW-1185">Reference proteome</keyword>
<dbReference type="InParanoid" id="A0A0R0KME8"/>
<dbReference type="Gramene" id="KRH65541">
    <property type="protein sequence ID" value="KRH65541"/>
    <property type="gene ID" value="GLYMA_03G043800"/>
</dbReference>
<dbReference type="Proteomes" id="UP000008827">
    <property type="component" value="Chromosome 3"/>
</dbReference>
<reference evidence="2" key="2">
    <citation type="submission" date="2018-02" db="UniProtKB">
        <authorList>
            <consortium name="EnsemblPlants"/>
        </authorList>
    </citation>
    <scope>IDENTIFICATION</scope>
    <source>
        <strain evidence="2">Williams 82</strain>
    </source>
</reference>
<protein>
    <submittedName>
        <fullName evidence="1 2">Uncharacterized protein</fullName>
    </submittedName>
</protein>
<reference evidence="1" key="3">
    <citation type="submission" date="2018-07" db="EMBL/GenBank/DDBJ databases">
        <title>WGS assembly of Glycine max.</title>
        <authorList>
            <person name="Schmutz J."/>
            <person name="Cannon S."/>
            <person name="Schlueter J."/>
            <person name="Ma J."/>
            <person name="Mitros T."/>
            <person name="Nelson W."/>
            <person name="Hyten D."/>
            <person name="Song Q."/>
            <person name="Thelen J."/>
            <person name="Cheng J."/>
            <person name="Xu D."/>
            <person name="Hellsten U."/>
            <person name="May G."/>
            <person name="Yu Y."/>
            <person name="Sakurai T."/>
            <person name="Umezawa T."/>
            <person name="Bhattacharyya M."/>
            <person name="Sandhu D."/>
            <person name="Valliyodan B."/>
            <person name="Lindquist E."/>
            <person name="Peto M."/>
            <person name="Grant D."/>
            <person name="Shu S."/>
            <person name="Goodstein D."/>
            <person name="Barry K."/>
            <person name="Futrell-Griggs M."/>
            <person name="Abernathy B."/>
            <person name="Du J."/>
            <person name="Tian Z."/>
            <person name="Zhu L."/>
            <person name="Gill N."/>
            <person name="Joshi T."/>
            <person name="Libault M."/>
            <person name="Sethuraman A."/>
            <person name="Zhang X."/>
            <person name="Shinozaki K."/>
            <person name="Nguyen H."/>
            <person name="Wing R."/>
            <person name="Cregan P."/>
            <person name="Specht J."/>
            <person name="Grimwood J."/>
            <person name="Rokhsar D."/>
            <person name="Stacey G."/>
            <person name="Shoemaker R."/>
            <person name="Jackson S."/>
        </authorList>
    </citation>
    <scope>NUCLEOTIDE SEQUENCE</scope>
    <source>
        <tissue evidence="1">Callus</tissue>
    </source>
</reference>
<dbReference type="EnsemblPlants" id="KRH65541">
    <property type="protein sequence ID" value="KRH65541"/>
    <property type="gene ID" value="GLYMA_03G043800"/>
</dbReference>
<evidence type="ECO:0000313" key="3">
    <source>
        <dbReference type="Proteomes" id="UP000008827"/>
    </source>
</evidence>